<keyword evidence="2" id="KW-0227">DNA damage</keyword>
<dbReference type="AlphaFoldDB" id="A0A955L8C0"/>
<dbReference type="PANTHER" id="PTHR33516:SF2">
    <property type="entry name" value="LEXA REPRESSOR-RELATED"/>
    <property type="match status" value="1"/>
</dbReference>
<evidence type="ECO:0000256" key="6">
    <source>
        <dbReference type="ARBA" id="ARBA00023236"/>
    </source>
</evidence>
<evidence type="ECO:0000313" key="9">
    <source>
        <dbReference type="EMBL" id="MCA9385516.1"/>
    </source>
</evidence>
<dbReference type="GO" id="GO:0003677">
    <property type="term" value="F:DNA binding"/>
    <property type="evidence" value="ECO:0007669"/>
    <property type="project" value="InterPro"/>
</dbReference>
<evidence type="ECO:0000256" key="3">
    <source>
        <dbReference type="ARBA" id="ARBA00022801"/>
    </source>
</evidence>
<dbReference type="PANTHER" id="PTHR33516">
    <property type="entry name" value="LEXA REPRESSOR"/>
    <property type="match status" value="1"/>
</dbReference>
<evidence type="ECO:0000256" key="2">
    <source>
        <dbReference type="ARBA" id="ARBA00022763"/>
    </source>
</evidence>
<keyword evidence="3 7" id="KW-0378">Hydrolase</keyword>
<dbReference type="GO" id="GO:0006281">
    <property type="term" value="P:DNA repair"/>
    <property type="evidence" value="ECO:0007669"/>
    <property type="project" value="UniProtKB-KW"/>
</dbReference>
<proteinExistence type="inferred from homology"/>
<keyword evidence="9" id="KW-0808">Transferase</keyword>
<dbReference type="InterPro" id="IPR015927">
    <property type="entry name" value="Peptidase_S24_S26A/B/C"/>
</dbReference>
<dbReference type="EMBL" id="JAGQLH010000024">
    <property type="protein sequence ID" value="MCA9385516.1"/>
    <property type="molecule type" value="Genomic_DNA"/>
</dbReference>
<keyword evidence="5" id="KW-0234">DNA repair</keyword>
<keyword evidence="6" id="KW-0742">SOS response</keyword>
<dbReference type="NCBIfam" id="NF007621">
    <property type="entry name" value="PRK10276.1"/>
    <property type="match status" value="1"/>
</dbReference>
<comment type="caution">
    <text evidence="9">The sequence shown here is derived from an EMBL/GenBank/DDBJ whole genome shotgun (WGS) entry which is preliminary data.</text>
</comment>
<dbReference type="InterPro" id="IPR036286">
    <property type="entry name" value="LexA/Signal_pep-like_sf"/>
</dbReference>
<dbReference type="GO" id="GO:0016787">
    <property type="term" value="F:hydrolase activity"/>
    <property type="evidence" value="ECO:0007669"/>
    <property type="project" value="UniProtKB-KW"/>
</dbReference>
<dbReference type="CDD" id="cd06529">
    <property type="entry name" value="S24_LexA-like"/>
    <property type="match status" value="1"/>
</dbReference>
<gene>
    <name evidence="9" type="primary">umuD</name>
    <name evidence="9" type="ORF">KC717_02620</name>
</gene>
<protein>
    <submittedName>
        <fullName evidence="9">Translesion error-prone DNA polymerase V autoproteolytic subunit</fullName>
        <ecNumber evidence="9">2.7.7.7</ecNumber>
    </submittedName>
</protein>
<evidence type="ECO:0000256" key="4">
    <source>
        <dbReference type="ARBA" id="ARBA00022813"/>
    </source>
</evidence>
<evidence type="ECO:0000313" key="10">
    <source>
        <dbReference type="Proteomes" id="UP000754563"/>
    </source>
</evidence>
<dbReference type="EC" id="2.7.7.7" evidence="9"/>
<comment type="similarity">
    <text evidence="1 7">Belongs to the peptidase S24 family.</text>
</comment>
<dbReference type="GO" id="GO:0003887">
    <property type="term" value="F:DNA-directed DNA polymerase activity"/>
    <property type="evidence" value="ECO:0007669"/>
    <property type="project" value="UniProtKB-EC"/>
</dbReference>
<evidence type="ECO:0000256" key="5">
    <source>
        <dbReference type="ARBA" id="ARBA00023204"/>
    </source>
</evidence>
<name>A0A955L8C0_9BACT</name>
<sequence length="138" mass="15751">MHLIKPKKQQSKKQILFLSPVQAGFPNPADGDIESMLDLNEYLIEHPAATYFVKVKGNSMQDVHIYDGDILIVDRSLEPRHDAIVVASIDGDFTVKRLYKKDGKVKLIPANKDFSDITPKEYEDFQIWGVVKHVIHSY</sequence>
<evidence type="ECO:0000256" key="7">
    <source>
        <dbReference type="RuleBase" id="RU003991"/>
    </source>
</evidence>
<keyword evidence="9" id="KW-0548">Nucleotidyltransferase</keyword>
<reference evidence="9" key="1">
    <citation type="submission" date="2020-04" db="EMBL/GenBank/DDBJ databases">
        <authorList>
            <person name="Zhang T."/>
        </authorList>
    </citation>
    <scope>NUCLEOTIDE SEQUENCE</scope>
    <source>
        <strain evidence="9">HKST-UBA11</strain>
    </source>
</reference>
<accession>A0A955L8C0</accession>
<reference evidence="9" key="2">
    <citation type="journal article" date="2021" name="Microbiome">
        <title>Successional dynamics and alternative stable states in a saline activated sludge microbial community over 9 years.</title>
        <authorList>
            <person name="Wang Y."/>
            <person name="Ye J."/>
            <person name="Ju F."/>
            <person name="Liu L."/>
            <person name="Boyd J.A."/>
            <person name="Deng Y."/>
            <person name="Parks D.H."/>
            <person name="Jiang X."/>
            <person name="Yin X."/>
            <person name="Woodcroft B.J."/>
            <person name="Tyson G.W."/>
            <person name="Hugenholtz P."/>
            <person name="Polz M.F."/>
            <person name="Zhang T."/>
        </authorList>
    </citation>
    <scope>NUCLEOTIDE SEQUENCE</scope>
    <source>
        <strain evidence="9">HKST-UBA11</strain>
    </source>
</reference>
<dbReference type="GO" id="GO:0006355">
    <property type="term" value="P:regulation of DNA-templated transcription"/>
    <property type="evidence" value="ECO:0007669"/>
    <property type="project" value="InterPro"/>
</dbReference>
<organism evidence="9 10">
    <name type="scientific">Candidatus Dojkabacteria bacterium</name>
    <dbReference type="NCBI Taxonomy" id="2099670"/>
    <lineage>
        <taxon>Bacteria</taxon>
        <taxon>Candidatus Dojkabacteria</taxon>
    </lineage>
</organism>
<dbReference type="SUPFAM" id="SSF51306">
    <property type="entry name" value="LexA/Signal peptidase"/>
    <property type="match status" value="1"/>
</dbReference>
<dbReference type="GO" id="GO:0009432">
    <property type="term" value="P:SOS response"/>
    <property type="evidence" value="ECO:0007669"/>
    <property type="project" value="UniProtKB-KW"/>
</dbReference>
<dbReference type="Gene3D" id="2.10.109.10">
    <property type="entry name" value="Umud Fragment, subunit A"/>
    <property type="match status" value="1"/>
</dbReference>
<dbReference type="InterPro" id="IPR050077">
    <property type="entry name" value="LexA_repressor"/>
</dbReference>
<dbReference type="Pfam" id="PF00717">
    <property type="entry name" value="Peptidase_S24"/>
    <property type="match status" value="1"/>
</dbReference>
<evidence type="ECO:0000259" key="8">
    <source>
        <dbReference type="Pfam" id="PF00717"/>
    </source>
</evidence>
<evidence type="ECO:0000256" key="1">
    <source>
        <dbReference type="ARBA" id="ARBA00007484"/>
    </source>
</evidence>
<dbReference type="Proteomes" id="UP000754563">
    <property type="component" value="Unassembled WGS sequence"/>
</dbReference>
<dbReference type="InterPro" id="IPR039418">
    <property type="entry name" value="LexA-like"/>
</dbReference>
<keyword evidence="4 7" id="KW-0068">Autocatalytic cleavage</keyword>
<dbReference type="PRINTS" id="PR00726">
    <property type="entry name" value="LEXASERPTASE"/>
</dbReference>
<dbReference type="InterPro" id="IPR006197">
    <property type="entry name" value="Peptidase_S24_LexA"/>
</dbReference>
<feature type="domain" description="Peptidase S24/S26A/S26B/S26C" evidence="8">
    <location>
        <begin position="19"/>
        <end position="131"/>
    </location>
</feature>